<accession>A0A815UJP9</accession>
<dbReference type="EMBL" id="CAJNOK010033169">
    <property type="protein sequence ID" value="CAF1491585.1"/>
    <property type="molecule type" value="Genomic_DNA"/>
</dbReference>
<evidence type="ECO:0000313" key="9">
    <source>
        <dbReference type="EMBL" id="CAF1520100.1"/>
    </source>
</evidence>
<feature type="domain" description="WWE" evidence="7">
    <location>
        <begin position="2"/>
        <end position="83"/>
    </location>
</feature>
<evidence type="ECO:0000259" key="7">
    <source>
        <dbReference type="PROSITE" id="PS50918"/>
    </source>
</evidence>
<dbReference type="SUPFAM" id="SSF56399">
    <property type="entry name" value="ADP-ribosylation"/>
    <property type="match status" value="1"/>
</dbReference>
<dbReference type="Pfam" id="PF02825">
    <property type="entry name" value="WWE"/>
    <property type="match status" value="1"/>
</dbReference>
<comment type="similarity">
    <text evidence="1 6">Belongs to the Arg-specific ADP-ribosyltransferase family.</text>
</comment>
<gene>
    <name evidence="9" type="ORF">GPM918_LOCUS37514</name>
    <name evidence="8" type="ORF">OVA965_LOCUS36523</name>
    <name evidence="11" type="ORF">SRO942_LOCUS38290</name>
    <name evidence="10" type="ORF">TMI583_LOCUS37537</name>
</gene>
<protein>
    <recommendedName>
        <fullName evidence="6">NAD(P)(+)--arginine ADP-ribosyltransferase</fullName>
        <ecNumber evidence="6">2.4.2.31</ecNumber>
    </recommendedName>
    <alternativeName>
        <fullName evidence="6">Mono(ADP-ribosyl)transferase</fullName>
    </alternativeName>
</protein>
<proteinExistence type="inferred from homology"/>
<dbReference type="PROSITE" id="PS51996">
    <property type="entry name" value="TR_MART"/>
    <property type="match status" value="1"/>
</dbReference>
<dbReference type="EMBL" id="CAJOBA010055133">
    <property type="protein sequence ID" value="CAF4280791.1"/>
    <property type="molecule type" value="Genomic_DNA"/>
</dbReference>
<dbReference type="EMBL" id="CAJOBC010089358">
    <property type="protein sequence ID" value="CAF4379710.1"/>
    <property type="molecule type" value="Genomic_DNA"/>
</dbReference>
<dbReference type="PROSITE" id="PS50918">
    <property type="entry name" value="WWE"/>
    <property type="match status" value="1"/>
</dbReference>
<dbReference type="Proteomes" id="UP000682733">
    <property type="component" value="Unassembled WGS sequence"/>
</dbReference>
<evidence type="ECO:0000313" key="8">
    <source>
        <dbReference type="EMBL" id="CAF1491585.1"/>
    </source>
</evidence>
<keyword evidence="2 6" id="KW-0328">Glycosyltransferase</keyword>
<dbReference type="Gene3D" id="3.90.176.10">
    <property type="entry name" value="Toxin ADP-ribosyltransferase, Chain A, domain 1"/>
    <property type="match status" value="1"/>
</dbReference>
<keyword evidence="6" id="KW-0520">NAD</keyword>
<evidence type="ECO:0000256" key="4">
    <source>
        <dbReference type="ARBA" id="ARBA00022695"/>
    </source>
</evidence>
<organism evidence="9 12">
    <name type="scientific">Didymodactylos carnosus</name>
    <dbReference type="NCBI Taxonomy" id="1234261"/>
    <lineage>
        <taxon>Eukaryota</taxon>
        <taxon>Metazoa</taxon>
        <taxon>Spiralia</taxon>
        <taxon>Gnathifera</taxon>
        <taxon>Rotifera</taxon>
        <taxon>Eurotatoria</taxon>
        <taxon>Bdelloidea</taxon>
        <taxon>Philodinida</taxon>
        <taxon>Philodinidae</taxon>
        <taxon>Didymodactylos</taxon>
    </lineage>
</organism>
<dbReference type="EC" id="2.4.2.31" evidence="6"/>
<dbReference type="Proteomes" id="UP000663829">
    <property type="component" value="Unassembled WGS sequence"/>
</dbReference>
<dbReference type="InterPro" id="IPR000768">
    <property type="entry name" value="ART"/>
</dbReference>
<keyword evidence="12" id="KW-1185">Reference proteome</keyword>
<name>A0A815UJP9_9BILA</name>
<dbReference type="GO" id="GO:0016779">
    <property type="term" value="F:nucleotidyltransferase activity"/>
    <property type="evidence" value="ECO:0007669"/>
    <property type="project" value="UniProtKB-KW"/>
</dbReference>
<evidence type="ECO:0000256" key="2">
    <source>
        <dbReference type="ARBA" id="ARBA00022676"/>
    </source>
</evidence>
<keyword evidence="6" id="KW-0521">NADP</keyword>
<evidence type="ECO:0000313" key="10">
    <source>
        <dbReference type="EMBL" id="CAF4280791.1"/>
    </source>
</evidence>
<dbReference type="Proteomes" id="UP000681722">
    <property type="component" value="Unassembled WGS sequence"/>
</dbReference>
<dbReference type="AlphaFoldDB" id="A0A815UJP9"/>
<evidence type="ECO:0000313" key="11">
    <source>
        <dbReference type="EMBL" id="CAF4379710.1"/>
    </source>
</evidence>
<dbReference type="Proteomes" id="UP000677228">
    <property type="component" value="Unassembled WGS sequence"/>
</dbReference>
<evidence type="ECO:0000256" key="1">
    <source>
        <dbReference type="ARBA" id="ARBA00009558"/>
    </source>
</evidence>
<reference evidence="9" key="1">
    <citation type="submission" date="2021-02" db="EMBL/GenBank/DDBJ databases">
        <authorList>
            <person name="Nowell W R."/>
        </authorList>
    </citation>
    <scope>NUCLEOTIDE SEQUENCE</scope>
</reference>
<keyword evidence="4" id="KW-0548">Nucleotidyltransferase</keyword>
<keyword evidence="3 6" id="KW-0808">Transferase</keyword>
<dbReference type="SUPFAM" id="SSF117839">
    <property type="entry name" value="WWE domain"/>
    <property type="match status" value="1"/>
</dbReference>
<dbReference type="Pfam" id="PF01129">
    <property type="entry name" value="ART"/>
    <property type="match status" value="1"/>
</dbReference>
<evidence type="ECO:0000256" key="5">
    <source>
        <dbReference type="ARBA" id="ARBA00047597"/>
    </source>
</evidence>
<dbReference type="EMBL" id="CAJNOQ010023798">
    <property type="protein sequence ID" value="CAF1520100.1"/>
    <property type="molecule type" value="Genomic_DNA"/>
</dbReference>
<comment type="caution">
    <text evidence="9">The sequence shown here is derived from an EMBL/GenBank/DDBJ whole genome shotgun (WGS) entry which is preliminary data.</text>
</comment>
<evidence type="ECO:0000313" key="12">
    <source>
        <dbReference type="Proteomes" id="UP000663829"/>
    </source>
</evidence>
<evidence type="ECO:0000256" key="3">
    <source>
        <dbReference type="ARBA" id="ARBA00022679"/>
    </source>
</evidence>
<dbReference type="InterPro" id="IPR004170">
    <property type="entry name" value="WWE_dom"/>
</dbReference>
<sequence length="359" mass="42340">MAFPQRPWQRAKGIEWMWQSNGNPFDLSQKSEWKSYSDVETIVIEEAYQKKQLAVLLDQYHINLEQLIQVSNIDEKKQRPVKRIALNTTQWRIRKERFLADPIEPSKPFSTTRSHDFLVETVAYYNLWHTDESRLLIEKAAEGLTIEGKLLGKEWEGRQMAELLLLYKDYSREEIVQMCAYLYSLDSFLYRKLTEIMRLIEDKRYEHVWKSKVPTLGPFAYLLNCMATEMKYTIDLPVESMTVYRGCNLSAEAIEKFKAFHTKHQAHKYHTSWISFLSFTSTSRSRKIAEIMSGNVLFIIKICPHYEGCDISPYSLFDEEEFLLIPTFSFLIVSCEYDEHIHRWTIGLKSANSFHTSEC</sequence>
<evidence type="ECO:0000256" key="6">
    <source>
        <dbReference type="RuleBase" id="RU361228"/>
    </source>
</evidence>
<dbReference type="InterPro" id="IPR037197">
    <property type="entry name" value="WWE_dom_sf"/>
</dbReference>
<dbReference type="OrthoDB" id="10041514at2759"/>
<dbReference type="GO" id="GO:0106274">
    <property type="term" value="F:NAD+-protein-arginine ADP-ribosyltransferase activity"/>
    <property type="evidence" value="ECO:0007669"/>
    <property type="project" value="UniProtKB-EC"/>
</dbReference>
<comment type="catalytic activity">
    <reaction evidence="5 6">
        <text>L-arginyl-[protein] + NAD(+) = N(omega)-(ADP-D-ribosyl)-L-arginyl-[protein] + nicotinamide + H(+)</text>
        <dbReference type="Rhea" id="RHEA:19149"/>
        <dbReference type="Rhea" id="RHEA-COMP:10532"/>
        <dbReference type="Rhea" id="RHEA-COMP:15087"/>
        <dbReference type="ChEBI" id="CHEBI:15378"/>
        <dbReference type="ChEBI" id="CHEBI:17154"/>
        <dbReference type="ChEBI" id="CHEBI:29965"/>
        <dbReference type="ChEBI" id="CHEBI:57540"/>
        <dbReference type="ChEBI" id="CHEBI:142554"/>
        <dbReference type="EC" id="2.4.2.31"/>
    </reaction>
</comment>
<dbReference type="Gene3D" id="3.30.720.50">
    <property type="match status" value="1"/>
</dbReference>